<sequence length="238" mass="26824">MSLFTDTHYTLKKKDNAIILIEPCQRFDSPLTMTNNTFEFKELGTTNKFGWNGGDQIIMDIDLQTNIVSFANPFNINHPIKLKLLHPDNSIPGPGIKTYYDETEGGFSKARILVTDNNEISTGNCFIHSNVTQIENDIITGSYRGMYDENFSAILNPDNTGTFLGLPMQWSIVSDHIGELKKWSYYDGGFLIHLMIEFDGPLPKFIDPVTAGKKVAMITGLIYSKSEGTVELYQMMKQ</sequence>
<dbReference type="Proteomes" id="UP001244787">
    <property type="component" value="Unassembled WGS sequence"/>
</dbReference>
<organism evidence="1 2">
    <name type="scientific">Aequorivita aurantiaca</name>
    <dbReference type="NCBI Taxonomy" id="3053356"/>
    <lineage>
        <taxon>Bacteria</taxon>
        <taxon>Pseudomonadati</taxon>
        <taxon>Bacteroidota</taxon>
        <taxon>Flavobacteriia</taxon>
        <taxon>Flavobacteriales</taxon>
        <taxon>Flavobacteriaceae</taxon>
        <taxon>Aequorivita</taxon>
    </lineage>
</organism>
<keyword evidence="2" id="KW-1185">Reference proteome</keyword>
<accession>A0ABT8DE15</accession>
<reference evidence="1 2" key="1">
    <citation type="submission" date="2023-06" db="EMBL/GenBank/DDBJ databases">
        <authorList>
            <person name="Ye Y.-Q."/>
            <person name="Du Z.-J."/>
        </authorList>
    </citation>
    <scope>NUCLEOTIDE SEQUENCE [LARGE SCALE GENOMIC DNA]</scope>
    <source>
        <strain evidence="1 2">SDUM287046</strain>
    </source>
</reference>
<name>A0ABT8DE15_9FLAO</name>
<evidence type="ECO:0008006" key="3">
    <source>
        <dbReference type="Google" id="ProtNLM"/>
    </source>
</evidence>
<dbReference type="RefSeq" id="WP_290252858.1">
    <property type="nucleotide sequence ID" value="NZ_JAUGQQ010000001.1"/>
</dbReference>
<evidence type="ECO:0000313" key="2">
    <source>
        <dbReference type="Proteomes" id="UP001244787"/>
    </source>
</evidence>
<proteinExistence type="predicted"/>
<comment type="caution">
    <text evidence="1">The sequence shown here is derived from an EMBL/GenBank/DDBJ whole genome shotgun (WGS) entry which is preliminary data.</text>
</comment>
<protein>
    <recommendedName>
        <fullName evidence="3">DUF4432 family protein</fullName>
    </recommendedName>
</protein>
<dbReference type="EMBL" id="JAUGQQ010000001">
    <property type="protein sequence ID" value="MDN3722769.1"/>
    <property type="molecule type" value="Genomic_DNA"/>
</dbReference>
<gene>
    <name evidence="1" type="ORF">QRD02_00115</name>
</gene>
<evidence type="ECO:0000313" key="1">
    <source>
        <dbReference type="EMBL" id="MDN3722769.1"/>
    </source>
</evidence>